<proteinExistence type="predicted"/>
<dbReference type="EMBL" id="MRCU01000003">
    <property type="protein sequence ID" value="RKK22093.1"/>
    <property type="molecule type" value="Genomic_DNA"/>
</dbReference>
<protein>
    <submittedName>
        <fullName evidence="2">Uncharacterized protein</fullName>
    </submittedName>
</protein>
<sequence length="68" mass="7570">MDLKSQVDELGLESGRPSPAKQTQGVCFHPNGDVDIEGLTVVMHLRGKDDLVINTDLKDGLQEHMRQR</sequence>
<reference evidence="2" key="1">
    <citation type="journal article" date="2018" name="Sci. Rep.">
        <title>Characterisation of pathogen-specific regions and novel effector candidates in Fusarium oxysporum f. sp. cepae.</title>
        <authorList>
            <person name="Armitage A.D."/>
            <person name="Taylor A."/>
            <person name="Sobczyk M.K."/>
            <person name="Baxter L."/>
            <person name="Greenfield B.P."/>
            <person name="Bates H.J."/>
            <person name="Wilson F."/>
            <person name="Jackson A.C."/>
            <person name="Ott S."/>
            <person name="Harrison R.J."/>
            <person name="Clarkson J.P."/>
        </authorList>
    </citation>
    <scope>NUCLEOTIDE SEQUENCE [LARGE SCALE GENOMIC DNA]</scope>
    <source>
        <strain evidence="2">FoC_Fus2</strain>
    </source>
</reference>
<dbReference type="Proteomes" id="UP000270866">
    <property type="component" value="Chromosome 5"/>
</dbReference>
<accession>A0A3L6NTS2</accession>
<name>A0A3L6NTS2_FUSOX</name>
<evidence type="ECO:0000313" key="2">
    <source>
        <dbReference type="EMBL" id="RKK22093.1"/>
    </source>
</evidence>
<gene>
    <name evidence="2" type="ORF">BFJ65_g4709</name>
</gene>
<evidence type="ECO:0000256" key="1">
    <source>
        <dbReference type="SAM" id="MobiDB-lite"/>
    </source>
</evidence>
<organism evidence="2">
    <name type="scientific">Fusarium oxysporum f. sp. cepae</name>
    <dbReference type="NCBI Taxonomy" id="396571"/>
    <lineage>
        <taxon>Eukaryota</taxon>
        <taxon>Fungi</taxon>
        <taxon>Dikarya</taxon>
        <taxon>Ascomycota</taxon>
        <taxon>Pezizomycotina</taxon>
        <taxon>Sordariomycetes</taxon>
        <taxon>Hypocreomycetidae</taxon>
        <taxon>Hypocreales</taxon>
        <taxon>Nectriaceae</taxon>
        <taxon>Fusarium</taxon>
        <taxon>Fusarium oxysporum species complex</taxon>
    </lineage>
</organism>
<feature type="region of interest" description="Disordered" evidence="1">
    <location>
        <begin position="1"/>
        <end position="27"/>
    </location>
</feature>
<comment type="caution">
    <text evidence="2">The sequence shown here is derived from an EMBL/GenBank/DDBJ whole genome shotgun (WGS) entry which is preliminary data.</text>
</comment>
<dbReference type="AlphaFoldDB" id="A0A3L6NTS2"/>